<reference evidence="3" key="1">
    <citation type="submission" date="2016-04" db="EMBL/GenBank/DDBJ databases">
        <authorList>
            <person name="Chen L."/>
            <person name="Zhuang W."/>
            <person name="Wang G."/>
        </authorList>
    </citation>
    <scope>NUCLEOTIDE SEQUENCE [LARGE SCALE GENOMIC DNA]</scope>
    <source>
        <strain evidence="3">17621</strain>
    </source>
</reference>
<sequence length="167" mass="19761">MSIEKELYIVDTIEIKDPILIKFKENGHYLNNVLVPKESLDYVRKDDTSCLNFLCSHNGYLFLLAAEFSCLVNNLLYYYPSLEHSRFYNKLQTHLRNAEQDIVLVPVDKNTNKLKEQNGWRYSEIYPRKFLLCLAKGSAINRCQGKYEIRFKNMDNVYFKVLCPVTW</sequence>
<accession>A0A1V9EGV2</accession>
<protein>
    <recommendedName>
        <fullName evidence="1">SRCR domain-containing protein</fullName>
    </recommendedName>
</protein>
<keyword evidence="3" id="KW-1185">Reference proteome</keyword>
<dbReference type="AlphaFoldDB" id="A0A1V9EGV2"/>
<dbReference type="Proteomes" id="UP000192610">
    <property type="component" value="Unassembled WGS sequence"/>
</dbReference>
<feature type="domain" description="SRCR" evidence="1">
    <location>
        <begin position="132"/>
        <end position="167"/>
    </location>
</feature>
<comment type="caution">
    <text evidence="2">The sequence shown here is derived from an EMBL/GenBank/DDBJ whole genome shotgun (WGS) entry which is preliminary data.</text>
</comment>
<organism evidence="2 3">
    <name type="scientific">Niastella yeongjuensis</name>
    <dbReference type="NCBI Taxonomy" id="354355"/>
    <lineage>
        <taxon>Bacteria</taxon>
        <taxon>Pseudomonadati</taxon>
        <taxon>Bacteroidota</taxon>
        <taxon>Chitinophagia</taxon>
        <taxon>Chitinophagales</taxon>
        <taxon>Chitinophagaceae</taxon>
        <taxon>Niastella</taxon>
    </lineage>
</organism>
<proteinExistence type="predicted"/>
<gene>
    <name evidence="2" type="ORF">A4H97_32710</name>
</gene>
<dbReference type="InterPro" id="IPR001190">
    <property type="entry name" value="SRCR"/>
</dbReference>
<dbReference type="EMBL" id="LVXG01000031">
    <property type="protein sequence ID" value="OQP45281.1"/>
    <property type="molecule type" value="Genomic_DNA"/>
</dbReference>
<name>A0A1V9EGV2_9BACT</name>
<dbReference type="PROSITE" id="PS50287">
    <property type="entry name" value="SRCR_2"/>
    <property type="match status" value="1"/>
</dbReference>
<evidence type="ECO:0000259" key="1">
    <source>
        <dbReference type="PROSITE" id="PS50287"/>
    </source>
</evidence>
<dbReference type="GO" id="GO:0016020">
    <property type="term" value="C:membrane"/>
    <property type="evidence" value="ECO:0007669"/>
    <property type="project" value="InterPro"/>
</dbReference>
<evidence type="ECO:0000313" key="2">
    <source>
        <dbReference type="EMBL" id="OQP45281.1"/>
    </source>
</evidence>
<evidence type="ECO:0000313" key="3">
    <source>
        <dbReference type="Proteomes" id="UP000192610"/>
    </source>
</evidence>